<protein>
    <submittedName>
        <fullName evidence="1">Uncharacterized protein</fullName>
    </submittedName>
</protein>
<comment type="caution">
    <text evidence="1">The sequence shown here is derived from an EMBL/GenBank/DDBJ whole genome shotgun (WGS) entry which is preliminary data.</text>
</comment>
<name>A0AA42LK49_9BURK</name>
<evidence type="ECO:0000313" key="1">
    <source>
        <dbReference type="EMBL" id="MDH0734594.1"/>
    </source>
</evidence>
<accession>A0AA42LK49</accession>
<reference evidence="1" key="1">
    <citation type="submission" date="2022-09" db="EMBL/GenBank/DDBJ databases">
        <title>Intensive care unit water sources are persistently colonized with multi-drug resistant bacteria and are the site of extensive horizontal gene transfer of antibiotic resistance genes.</title>
        <authorList>
            <person name="Diorio-Toth L."/>
        </authorList>
    </citation>
    <scope>NUCLEOTIDE SEQUENCE</scope>
    <source>
        <strain evidence="1">GD03843</strain>
    </source>
</reference>
<evidence type="ECO:0000313" key="2">
    <source>
        <dbReference type="Proteomes" id="UP001161094"/>
    </source>
</evidence>
<dbReference type="RefSeq" id="WP_279993623.1">
    <property type="nucleotide sequence ID" value="NZ_JAOCDZ010000001.1"/>
</dbReference>
<proteinExistence type="predicted"/>
<dbReference type="Proteomes" id="UP001161094">
    <property type="component" value="Unassembled WGS sequence"/>
</dbReference>
<dbReference type="EMBL" id="JAOCDZ010000001">
    <property type="protein sequence ID" value="MDH0734594.1"/>
    <property type="molecule type" value="Genomic_DNA"/>
</dbReference>
<organism evidence="1 2">
    <name type="scientific">Achromobacter spanius</name>
    <dbReference type="NCBI Taxonomy" id="217203"/>
    <lineage>
        <taxon>Bacteria</taxon>
        <taxon>Pseudomonadati</taxon>
        <taxon>Pseudomonadota</taxon>
        <taxon>Betaproteobacteria</taxon>
        <taxon>Burkholderiales</taxon>
        <taxon>Alcaligenaceae</taxon>
        <taxon>Achromobacter</taxon>
    </lineage>
</organism>
<dbReference type="AlphaFoldDB" id="A0AA42LK49"/>
<gene>
    <name evidence="1" type="ORF">N5D93_02165</name>
</gene>
<sequence length="131" mass="14146">MIGWWIIVSTGSPEECDRADLEARRAAILAQWEAGAGGIGWIEHLTQVSKATKFAGGGYPNRYAARARDVLPLIEGGGILPSKDGVWIFGIDEGEEYAQPPGWIGKVQVHADRVAACSPDQLLTIDAWDQS</sequence>